<dbReference type="OrthoDB" id="5075090at2"/>
<keyword evidence="2" id="KW-1185">Reference proteome</keyword>
<proteinExistence type="predicted"/>
<comment type="caution">
    <text evidence="1">The sequence shown here is derived from an EMBL/GenBank/DDBJ whole genome shotgun (WGS) entry which is preliminary data.</text>
</comment>
<dbReference type="RefSeq" id="WP_147039382.1">
    <property type="nucleotide sequence ID" value="NZ_BJUW01000008.1"/>
</dbReference>
<protein>
    <submittedName>
        <fullName evidence="1">Uncharacterized protein</fullName>
    </submittedName>
</protein>
<accession>A0A511AJ51</accession>
<dbReference type="AlphaFoldDB" id="A0A511AJ51"/>
<organism evidence="1 2">
    <name type="scientific">Microbacterium aerolatum</name>
    <dbReference type="NCBI Taxonomy" id="153731"/>
    <lineage>
        <taxon>Bacteria</taxon>
        <taxon>Bacillati</taxon>
        <taxon>Actinomycetota</taxon>
        <taxon>Actinomycetes</taxon>
        <taxon>Micrococcales</taxon>
        <taxon>Microbacteriaceae</taxon>
        <taxon>Microbacterium</taxon>
    </lineage>
</organism>
<gene>
    <name evidence="1" type="ORF">MAE01_19670</name>
</gene>
<dbReference type="EMBL" id="BJUW01000008">
    <property type="protein sequence ID" value="GEK86791.1"/>
    <property type="molecule type" value="Genomic_DNA"/>
</dbReference>
<sequence length="77" mass="8456">MSALAITRTYAVPRGATALERSSIRVAEAVARWATARAERRQDRHEAMLAAIQAEQTRKADPHAADHMLSQMGLTGR</sequence>
<name>A0A511AJ51_9MICO</name>
<dbReference type="Proteomes" id="UP000321225">
    <property type="component" value="Unassembled WGS sequence"/>
</dbReference>
<evidence type="ECO:0000313" key="2">
    <source>
        <dbReference type="Proteomes" id="UP000321225"/>
    </source>
</evidence>
<evidence type="ECO:0000313" key="1">
    <source>
        <dbReference type="EMBL" id="GEK86791.1"/>
    </source>
</evidence>
<reference evidence="1 2" key="1">
    <citation type="submission" date="2019-07" db="EMBL/GenBank/DDBJ databases">
        <title>Whole genome shotgun sequence of Microbacterium aerolatum NBRC 103071.</title>
        <authorList>
            <person name="Hosoyama A."/>
            <person name="Uohara A."/>
            <person name="Ohji S."/>
            <person name="Ichikawa N."/>
        </authorList>
    </citation>
    <scope>NUCLEOTIDE SEQUENCE [LARGE SCALE GENOMIC DNA]</scope>
    <source>
        <strain evidence="1 2">NBRC 103071</strain>
    </source>
</reference>